<dbReference type="EMBL" id="LAZR01045807">
    <property type="protein sequence ID" value="KKK97994.1"/>
    <property type="molecule type" value="Genomic_DNA"/>
</dbReference>
<sequence length="274" mass="28996">MAFTAMKTWGAEKLTSPDMFTYLTNNINHLKANIGLDAAAELTIAGGVITKTKSYHFIDTQGNDPSDELDTINGASDGDVLFLEAEHTDRTVILKDGTGNLQLGGDIYLTATGLVVALIYNATLVKWLPIASANIVREFVANAFQYPNPGTDWTPEAKGAGLAQNLGTKNVWLPLNILKIGDYIISYKLVGDAVEAAALTLDCKLVRVNKADPITTTDVAGGGIVQVDADGNFDVLATLTAIEVVATDKQYTLELLGTTGASDALTVMGAEVMV</sequence>
<organism evidence="1">
    <name type="scientific">marine sediment metagenome</name>
    <dbReference type="NCBI Taxonomy" id="412755"/>
    <lineage>
        <taxon>unclassified sequences</taxon>
        <taxon>metagenomes</taxon>
        <taxon>ecological metagenomes</taxon>
    </lineage>
</organism>
<feature type="non-terminal residue" evidence="1">
    <location>
        <position position="274"/>
    </location>
</feature>
<protein>
    <submittedName>
        <fullName evidence="1">Uncharacterized protein</fullName>
    </submittedName>
</protein>
<comment type="caution">
    <text evidence="1">The sequence shown here is derived from an EMBL/GenBank/DDBJ whole genome shotgun (WGS) entry which is preliminary data.</text>
</comment>
<accession>A0A0F9C6C1</accession>
<gene>
    <name evidence="1" type="ORF">LCGC14_2647180</name>
</gene>
<evidence type="ECO:0000313" key="1">
    <source>
        <dbReference type="EMBL" id="KKK97994.1"/>
    </source>
</evidence>
<proteinExistence type="predicted"/>
<dbReference type="AlphaFoldDB" id="A0A0F9C6C1"/>
<reference evidence="1" key="1">
    <citation type="journal article" date="2015" name="Nature">
        <title>Complex archaea that bridge the gap between prokaryotes and eukaryotes.</title>
        <authorList>
            <person name="Spang A."/>
            <person name="Saw J.H."/>
            <person name="Jorgensen S.L."/>
            <person name="Zaremba-Niedzwiedzka K."/>
            <person name="Martijn J."/>
            <person name="Lind A.E."/>
            <person name="van Eijk R."/>
            <person name="Schleper C."/>
            <person name="Guy L."/>
            <person name="Ettema T.J."/>
        </authorList>
    </citation>
    <scope>NUCLEOTIDE SEQUENCE</scope>
</reference>
<name>A0A0F9C6C1_9ZZZZ</name>